<accession>B3RTC8</accession>
<dbReference type="PhylomeDB" id="B3RTC8"/>
<dbReference type="InParanoid" id="B3RTC8"/>
<dbReference type="SUPFAM" id="SSF52540">
    <property type="entry name" value="P-loop containing nucleoside triphosphate hydrolases"/>
    <property type="match status" value="1"/>
</dbReference>
<evidence type="ECO:0008006" key="3">
    <source>
        <dbReference type="Google" id="ProtNLM"/>
    </source>
</evidence>
<dbReference type="RefSeq" id="XP_002110668.1">
    <property type="nucleotide sequence ID" value="XM_002110632.1"/>
</dbReference>
<sequence length="1185" mass="135504">MTAHLNLPFAKSSYRKVVYDHEDFLIKNLPTYEIIEKMYTNHLLQEIFFLSITNVEPSAVVIEKNKEIINLIYDKNVGEFFQFYEILVNLNDKTCGSLLKVKLIDLYHGQYQNNHLKDLDYGPSVEILHKQSSSTSSFKCFAKVPEVIIPSFSSTTITYSKTRVYMTSGNYSGLELQFAANPSSEIRNIKAEVVPVIPSTPASLSAASLGIRLSANAKLDSHLKEMINIRFQLPDYYCINKENRMLKRSLVIVGQKSSKKGNNEFIDSHQECRLNRHDDGLVSTQVQATSFGVVCCFWKIPQFILDAARLGPKFYYPYFMYVVDCLVAIQPWNSSYDIQGFNLLIILTSRQLDVTAKLKDYQTVGNLNKIDLCCGKFKLQVTGNIIPNQHVFWLESLEKIVYFTGGYTCTKIACAFETNEVSHLEGKMTISYLGLPDNLDDADPRRNRSLFCERMQADIVVELKSDQIEVSPMPVISQTSIISTLSSEISATESIASTQSSKIEIGMLKRELETYHANCLLIESLIENIANLQQLHTILSSNGIGDDSIDVLEAGKDRLLLYTKQETVEKIYHPILNSLEQRIKMQKESFAKLASCQDMLEEIINALPPQIAEYVAAYFPNYSRGLPYLRKQVNSSDSSTIFVTGDNQAGKSTLINFLLGKDILTSSNLKSYHSYQFRYSTEISVEIIINKSSIKNREVLRRRSLGDSLSTFLTEQTSKNSDKKEKKIFKIFYPSALLKAGITIIEDDTEFTGIHDETAMLMTGAAVIIYVIDSDKRTGAQIDKVAKFLRIVRDKTPDTLGFPAGSILFACNKWEGVELDERPHVSHRITQEIKDIWPQFDDWQIAWTSFKNGLQHFKGGFVASDMKNLLQTIQKQLSSCFWFRFVTHIRYLERFLRMIQIPYKFYLKNCTLPSNQLRNHLKTIKQAQVKILAHLQTANEKVNQILEEFYRGWSSELTESLQKMIDSVEFESEMSRWNPKCTILYRNTNDTTAILKKLLKDRIMHLLIKWENVSCIFKDMEFETERIITQHYEFPPLSRDRSNRLLPLIGPLFLNGKFNLIFPKIAEQSLKDKDGLSIAKLASKPRINCEYVDALLTSLIDTIRFPPINSVFTQSLMSKFPWFAEYNGQMLTTISLNNDGVGGKKRFAMRKSRLEKKTQFSNPTYNHKEAGAKNDLIPGEWIPIV</sequence>
<dbReference type="HOGENOM" id="CLU_272536_0_0_1"/>
<dbReference type="Proteomes" id="UP000009022">
    <property type="component" value="Unassembled WGS sequence"/>
</dbReference>
<dbReference type="PANTHER" id="PTHR26392">
    <property type="entry name" value="MITOGEN-ACTIVATED PROTEIN KINASE KINASE KINASE 7-RELATED"/>
    <property type="match status" value="1"/>
</dbReference>
<dbReference type="InterPro" id="IPR027417">
    <property type="entry name" value="P-loop_NTPase"/>
</dbReference>
<reference evidence="1 2" key="1">
    <citation type="journal article" date="2008" name="Nature">
        <title>The Trichoplax genome and the nature of placozoans.</title>
        <authorList>
            <person name="Srivastava M."/>
            <person name="Begovic E."/>
            <person name="Chapman J."/>
            <person name="Putnam N.H."/>
            <person name="Hellsten U."/>
            <person name="Kawashima T."/>
            <person name="Kuo A."/>
            <person name="Mitros T."/>
            <person name="Salamov A."/>
            <person name="Carpenter M.L."/>
            <person name="Signorovitch A.Y."/>
            <person name="Moreno M.A."/>
            <person name="Kamm K."/>
            <person name="Grimwood J."/>
            <person name="Schmutz J."/>
            <person name="Shapiro H."/>
            <person name="Grigoriev I.V."/>
            <person name="Buss L.W."/>
            <person name="Schierwater B."/>
            <person name="Dellaporta S.L."/>
            <person name="Rokhsar D.S."/>
        </authorList>
    </citation>
    <scope>NUCLEOTIDE SEQUENCE [LARGE SCALE GENOMIC DNA]</scope>
    <source>
        <strain evidence="1 2">Grell-BS-1999</strain>
    </source>
</reference>
<dbReference type="GeneID" id="6752413"/>
<protein>
    <recommendedName>
        <fullName evidence="3">G domain-containing protein</fullName>
    </recommendedName>
</protein>
<dbReference type="Gene3D" id="3.40.50.300">
    <property type="entry name" value="P-loop containing nucleotide triphosphate hydrolases"/>
    <property type="match status" value="1"/>
</dbReference>
<dbReference type="KEGG" id="tad:TRIADDRAFT_54917"/>
<organism evidence="1 2">
    <name type="scientific">Trichoplax adhaerens</name>
    <name type="common">Trichoplax reptans</name>
    <dbReference type="NCBI Taxonomy" id="10228"/>
    <lineage>
        <taxon>Eukaryota</taxon>
        <taxon>Metazoa</taxon>
        <taxon>Placozoa</taxon>
        <taxon>Uniplacotomia</taxon>
        <taxon>Trichoplacea</taxon>
        <taxon>Trichoplacidae</taxon>
        <taxon>Trichoplax</taxon>
    </lineage>
</organism>
<evidence type="ECO:0000313" key="2">
    <source>
        <dbReference type="Proteomes" id="UP000009022"/>
    </source>
</evidence>
<dbReference type="EMBL" id="DS985243">
    <property type="protein sequence ID" value="EDV26672.1"/>
    <property type="molecule type" value="Genomic_DNA"/>
</dbReference>
<name>B3RTC8_TRIAD</name>
<evidence type="ECO:0000313" key="1">
    <source>
        <dbReference type="EMBL" id="EDV26672.1"/>
    </source>
</evidence>
<proteinExistence type="predicted"/>
<keyword evidence="2" id="KW-1185">Reference proteome</keyword>
<gene>
    <name evidence="1" type="ORF">TRIADDRAFT_54917</name>
</gene>
<dbReference type="AlphaFoldDB" id="B3RTC8"/>
<dbReference type="CTD" id="6752413"/>
<dbReference type="PANTHER" id="PTHR26392:SF92">
    <property type="entry name" value="PROTEIN KINASE DOMAIN-CONTAINING PROTEIN"/>
    <property type="match status" value="1"/>
</dbReference>